<organism evidence="2 3">
    <name type="scientific">Strongylus vulgaris</name>
    <name type="common">Blood worm</name>
    <dbReference type="NCBI Taxonomy" id="40348"/>
    <lineage>
        <taxon>Eukaryota</taxon>
        <taxon>Metazoa</taxon>
        <taxon>Ecdysozoa</taxon>
        <taxon>Nematoda</taxon>
        <taxon>Chromadorea</taxon>
        <taxon>Rhabditida</taxon>
        <taxon>Rhabditina</taxon>
        <taxon>Rhabditomorpha</taxon>
        <taxon>Strongyloidea</taxon>
        <taxon>Strongylidae</taxon>
        <taxon>Strongylus</taxon>
    </lineage>
</organism>
<dbReference type="InterPro" id="IPR050111">
    <property type="entry name" value="C-type_lectin/snaclec_domain"/>
</dbReference>
<evidence type="ECO:0000313" key="3">
    <source>
        <dbReference type="Proteomes" id="UP000270094"/>
    </source>
</evidence>
<dbReference type="AlphaFoldDB" id="A0A3P7M1Q4"/>
<dbReference type="InterPro" id="IPR016186">
    <property type="entry name" value="C-type_lectin-like/link_sf"/>
</dbReference>
<name>A0A3P7M1Q4_STRVU</name>
<dbReference type="InterPro" id="IPR016187">
    <property type="entry name" value="CTDL_fold"/>
</dbReference>
<evidence type="ECO:0000313" key="2">
    <source>
        <dbReference type="EMBL" id="VDM85198.1"/>
    </source>
</evidence>
<gene>
    <name evidence="2" type="ORF">SVUK_LOCUS20196</name>
</gene>
<evidence type="ECO:0000259" key="1">
    <source>
        <dbReference type="PROSITE" id="PS50041"/>
    </source>
</evidence>
<keyword evidence="3" id="KW-1185">Reference proteome</keyword>
<proteinExistence type="predicted"/>
<dbReference type="PROSITE" id="PS50041">
    <property type="entry name" value="C_TYPE_LECTIN_2"/>
    <property type="match status" value="1"/>
</dbReference>
<dbReference type="Pfam" id="PF00059">
    <property type="entry name" value="Lectin_C"/>
    <property type="match status" value="1"/>
</dbReference>
<dbReference type="InterPro" id="IPR001304">
    <property type="entry name" value="C-type_lectin-like"/>
</dbReference>
<dbReference type="OrthoDB" id="5850716at2759"/>
<reference evidence="2 3" key="1">
    <citation type="submission" date="2018-11" db="EMBL/GenBank/DDBJ databases">
        <authorList>
            <consortium name="Pathogen Informatics"/>
        </authorList>
    </citation>
    <scope>NUCLEOTIDE SEQUENCE [LARGE SCALE GENOMIC DNA]</scope>
</reference>
<dbReference type="Proteomes" id="UP000270094">
    <property type="component" value="Unassembled WGS sequence"/>
</dbReference>
<sequence length="94" mass="10478">MSTGGHLVSIHSEEENTFISSTSFADDKNADCLQLTWIGLKKPNYPANATWAWTDGSALDYLNWAPGKPEDITENFMYVVYVPSIAQLFIADVF</sequence>
<dbReference type="EMBL" id="UYYB01137249">
    <property type="protein sequence ID" value="VDM85198.1"/>
    <property type="molecule type" value="Genomic_DNA"/>
</dbReference>
<protein>
    <recommendedName>
        <fullName evidence="1">C-type lectin domain-containing protein</fullName>
    </recommendedName>
</protein>
<feature type="domain" description="C-type lectin" evidence="1">
    <location>
        <begin position="1"/>
        <end position="71"/>
    </location>
</feature>
<accession>A0A3P7M1Q4</accession>
<dbReference type="PANTHER" id="PTHR22803">
    <property type="entry name" value="MANNOSE, PHOSPHOLIPASE, LECTIN RECEPTOR RELATED"/>
    <property type="match status" value="1"/>
</dbReference>
<dbReference type="Gene3D" id="3.10.100.10">
    <property type="entry name" value="Mannose-Binding Protein A, subunit A"/>
    <property type="match status" value="1"/>
</dbReference>
<dbReference type="SUPFAM" id="SSF56436">
    <property type="entry name" value="C-type lectin-like"/>
    <property type="match status" value="1"/>
</dbReference>